<accession>A0A117ITZ4</accession>
<evidence type="ECO:0000313" key="2">
    <source>
        <dbReference type="Proteomes" id="UP000054011"/>
    </source>
</evidence>
<protein>
    <submittedName>
        <fullName evidence="1">Uncharacterized protein</fullName>
    </submittedName>
</protein>
<dbReference type="EMBL" id="LNSV01000182">
    <property type="protein sequence ID" value="KUH35198.1"/>
    <property type="molecule type" value="Genomic_DNA"/>
</dbReference>
<organism evidence="1 2">
    <name type="scientific">Streptomyces kanasensis</name>
    <dbReference type="NCBI Taxonomy" id="936756"/>
    <lineage>
        <taxon>Bacteria</taxon>
        <taxon>Bacillati</taxon>
        <taxon>Actinomycetota</taxon>
        <taxon>Actinomycetes</taxon>
        <taxon>Kitasatosporales</taxon>
        <taxon>Streptomycetaceae</taxon>
        <taxon>Streptomyces</taxon>
    </lineage>
</organism>
<gene>
    <name evidence="1" type="ORF">ATE80_30665</name>
</gene>
<dbReference type="AlphaFoldDB" id="A0A117ITZ4"/>
<reference evidence="1 2" key="1">
    <citation type="submission" date="2015-11" db="EMBL/GenBank/DDBJ databases">
        <title>Genome-wide analysis reveals the secondary metabolome in Streptomyces kanasensis ZX01.</title>
        <authorList>
            <person name="Zhang G."/>
            <person name="Han L."/>
            <person name="Feng J."/>
            <person name="Zhang X."/>
        </authorList>
    </citation>
    <scope>NUCLEOTIDE SEQUENCE [LARGE SCALE GENOMIC DNA]</scope>
    <source>
        <strain evidence="1 2">ZX01</strain>
    </source>
</reference>
<evidence type="ECO:0000313" key="1">
    <source>
        <dbReference type="EMBL" id="KUH35198.1"/>
    </source>
</evidence>
<keyword evidence="2" id="KW-1185">Reference proteome</keyword>
<dbReference type="Proteomes" id="UP000054011">
    <property type="component" value="Unassembled WGS sequence"/>
</dbReference>
<proteinExistence type="predicted"/>
<name>A0A117ITZ4_9ACTN</name>
<comment type="caution">
    <text evidence="1">The sequence shown here is derived from an EMBL/GenBank/DDBJ whole genome shotgun (WGS) entry which is preliminary data.</text>
</comment>
<sequence>MRHHRRSERDARRCCTEHVALDAFDAAAAPWREALKDLDEDVLAEAAAEARAFGPGPAAAVDELGRGLLGQLADWQQTIGELGRALTTATERRPLPGWSTDAGRTEDIGWRQARTTLLEAVAHHHHAHLLPAIVEPGGELELPATRNGRFRGAVIPEGCAVSDAGRRRCGGRRPVR</sequence>